<dbReference type="InterPro" id="IPR033399">
    <property type="entry name" value="TP_0789-like"/>
</dbReference>
<proteinExistence type="predicted"/>
<sequence>MKLLVTVLTGLCLLAQPTIADEARGLEIATDRKARDTGWGDSEAHMTMILRNAQGEESIRKMRFQSFEINDDGDKGLTIFDEPKDVKGTAFLNFSHVDKSDDQWLYLPALKRVKRISSRNKSGPFMGSEFAYEDMSSYEPEKYKFNYLRDEPCGEWTCHVLESIPVDENSGYTKQITWLDTEHLRPVKTEYYDRKDALLKTLEMSEWHVYSDRYWRAAILDMQNHQNGKSTRLITSELNFNIGLKEDDFSQATLQRAR</sequence>
<organism evidence="2">
    <name type="scientific">hydrothermal vent metagenome</name>
    <dbReference type="NCBI Taxonomy" id="652676"/>
    <lineage>
        <taxon>unclassified sequences</taxon>
        <taxon>metagenomes</taxon>
        <taxon>ecological metagenomes</taxon>
    </lineage>
</organism>
<feature type="domain" description="Uncharacterized protein TP-0789" evidence="1">
    <location>
        <begin position="74"/>
        <end position="256"/>
    </location>
</feature>
<dbReference type="Pfam" id="PF17131">
    <property type="entry name" value="LolA_like"/>
    <property type="match status" value="1"/>
</dbReference>
<dbReference type="EMBL" id="CZQC01000037">
    <property type="protein sequence ID" value="CUS41268.1"/>
    <property type="molecule type" value="Genomic_DNA"/>
</dbReference>
<protein>
    <submittedName>
        <fullName evidence="2">Outer membrane lipoprotein-sorting protein</fullName>
    </submittedName>
</protein>
<name>A0A160TCE9_9ZZZZ</name>
<reference evidence="2" key="1">
    <citation type="submission" date="2015-10" db="EMBL/GenBank/DDBJ databases">
        <authorList>
            <person name="Gilbert D.G."/>
        </authorList>
    </citation>
    <scope>NUCLEOTIDE SEQUENCE</scope>
</reference>
<evidence type="ECO:0000259" key="1">
    <source>
        <dbReference type="Pfam" id="PF17131"/>
    </source>
</evidence>
<dbReference type="Gene3D" id="2.50.20.10">
    <property type="entry name" value="Lipoprotein localisation LolA/LolB/LppX"/>
    <property type="match status" value="1"/>
</dbReference>
<gene>
    <name evidence="2" type="ORF">MGWOODY_Tha1494</name>
</gene>
<evidence type="ECO:0000313" key="2">
    <source>
        <dbReference type="EMBL" id="CUS41268.1"/>
    </source>
</evidence>
<dbReference type="CDD" id="cd16329">
    <property type="entry name" value="LolA_like"/>
    <property type="match status" value="1"/>
</dbReference>
<keyword evidence="2" id="KW-0449">Lipoprotein</keyword>
<accession>A0A160TCE9</accession>
<dbReference type="AlphaFoldDB" id="A0A160TCE9"/>